<evidence type="ECO:0000256" key="3">
    <source>
        <dbReference type="SAM" id="Phobius"/>
    </source>
</evidence>
<feature type="compositionally biased region" description="Polar residues" evidence="2">
    <location>
        <begin position="13"/>
        <end position="32"/>
    </location>
</feature>
<feature type="region of interest" description="Disordered" evidence="2">
    <location>
        <begin position="247"/>
        <end position="272"/>
    </location>
</feature>
<comment type="caution">
    <text evidence="5">The sequence shown here is derived from an EMBL/GenBank/DDBJ whole genome shotgun (WGS) entry which is preliminary data.</text>
</comment>
<dbReference type="SUPFAM" id="SSF58038">
    <property type="entry name" value="SNARE fusion complex"/>
    <property type="match status" value="1"/>
</dbReference>
<dbReference type="InterPro" id="IPR042855">
    <property type="entry name" value="V_SNARE_CC"/>
</dbReference>
<proteinExistence type="predicted"/>
<feature type="compositionally biased region" description="Basic and acidic residues" evidence="2">
    <location>
        <begin position="1"/>
        <end position="12"/>
    </location>
</feature>
<organism evidence="5 6">
    <name type="scientific">Boothiomyces macroporosus</name>
    <dbReference type="NCBI Taxonomy" id="261099"/>
    <lineage>
        <taxon>Eukaryota</taxon>
        <taxon>Fungi</taxon>
        <taxon>Fungi incertae sedis</taxon>
        <taxon>Chytridiomycota</taxon>
        <taxon>Chytridiomycota incertae sedis</taxon>
        <taxon>Chytridiomycetes</taxon>
        <taxon>Rhizophydiales</taxon>
        <taxon>Terramycetaceae</taxon>
        <taxon>Boothiomyces</taxon>
    </lineage>
</organism>
<name>A0AAD5UQX8_9FUNG</name>
<accession>A0AAD5UQX8</accession>
<feature type="compositionally biased region" description="Pro residues" evidence="2">
    <location>
        <begin position="247"/>
        <end position="264"/>
    </location>
</feature>
<feature type="transmembrane region" description="Helical" evidence="3">
    <location>
        <begin position="125"/>
        <end position="145"/>
    </location>
</feature>
<evidence type="ECO:0000256" key="1">
    <source>
        <dbReference type="PROSITE-ProRule" id="PRU00290"/>
    </source>
</evidence>
<feature type="domain" description="V-SNARE coiled-coil homology" evidence="4">
    <location>
        <begin position="54"/>
        <end position="114"/>
    </location>
</feature>
<dbReference type="PROSITE" id="PS50892">
    <property type="entry name" value="V_SNARE"/>
    <property type="match status" value="1"/>
</dbReference>
<dbReference type="Pfam" id="PF00957">
    <property type="entry name" value="Synaptobrevin"/>
    <property type="match status" value="1"/>
</dbReference>
<dbReference type="AlphaFoldDB" id="A0AAD5UQX8"/>
<keyword evidence="1" id="KW-0175">Coiled coil</keyword>
<evidence type="ECO:0000313" key="6">
    <source>
        <dbReference type="Proteomes" id="UP001210925"/>
    </source>
</evidence>
<keyword evidence="3" id="KW-0472">Membrane</keyword>
<dbReference type="Gene3D" id="1.20.5.110">
    <property type="match status" value="1"/>
</dbReference>
<evidence type="ECO:0000259" key="4">
    <source>
        <dbReference type="PROSITE" id="PS50892"/>
    </source>
</evidence>
<reference evidence="5" key="1">
    <citation type="submission" date="2020-05" db="EMBL/GenBank/DDBJ databases">
        <title>Phylogenomic resolution of chytrid fungi.</title>
        <authorList>
            <person name="Stajich J.E."/>
            <person name="Amses K."/>
            <person name="Simmons R."/>
            <person name="Seto K."/>
            <person name="Myers J."/>
            <person name="Bonds A."/>
            <person name="Quandt C.A."/>
            <person name="Barry K."/>
            <person name="Liu P."/>
            <person name="Grigoriev I."/>
            <person name="Longcore J.E."/>
            <person name="James T.Y."/>
        </authorList>
    </citation>
    <scope>NUCLEOTIDE SEQUENCE</scope>
    <source>
        <strain evidence="5">PLAUS21</strain>
    </source>
</reference>
<dbReference type="Proteomes" id="UP001210925">
    <property type="component" value="Unassembled WGS sequence"/>
</dbReference>
<protein>
    <recommendedName>
        <fullName evidence="4">V-SNARE coiled-coil homology domain-containing protein</fullName>
    </recommendedName>
</protein>
<dbReference type="EMBL" id="JADGKB010000004">
    <property type="protein sequence ID" value="KAJ3261801.1"/>
    <property type="molecule type" value="Genomic_DNA"/>
</dbReference>
<feature type="region of interest" description="Disordered" evidence="2">
    <location>
        <begin position="170"/>
        <end position="212"/>
    </location>
</feature>
<evidence type="ECO:0000313" key="5">
    <source>
        <dbReference type="EMBL" id="KAJ3261801.1"/>
    </source>
</evidence>
<gene>
    <name evidence="5" type="ORF">HK103_004752</name>
</gene>
<evidence type="ECO:0000256" key="2">
    <source>
        <dbReference type="SAM" id="MobiDB-lite"/>
    </source>
</evidence>
<dbReference type="CDD" id="cd15843">
    <property type="entry name" value="R-SNARE"/>
    <property type="match status" value="1"/>
</dbReference>
<feature type="region of interest" description="Disordered" evidence="2">
    <location>
        <begin position="1"/>
        <end position="32"/>
    </location>
</feature>
<keyword evidence="3" id="KW-0812">Transmembrane</keyword>
<feature type="compositionally biased region" description="Gly residues" evidence="2">
    <location>
        <begin position="171"/>
        <end position="208"/>
    </location>
</feature>
<sequence>MRDLEQELREAENGTNSQSTSSPTSRQGSMTNIWKKVSWNKSDSEEEPLLAEHQESSIKVTLDEASNAVHETIGKMLGRGESIHDIKGKASKLENVGDIFRKRTKKVYNKSWWSLFKHHFFKGSLAFLLIVIVLFFLFVLFRWMWYIVFPYNPGYGGGYGYPNPGQMPGMPNGGANRGGSGQMPGMPSGGGGMPSSGGGMPSSGGGMPGSYPSYPQTPQVQCPPVVCSCSCPQPAYIPQFPPYPYPPPSQNYPVPPVQIPPPLSTPTSTTGK</sequence>
<keyword evidence="6" id="KW-1185">Reference proteome</keyword>
<keyword evidence="3" id="KW-1133">Transmembrane helix</keyword>